<keyword evidence="5 9" id="KW-1133">Transmembrane helix</keyword>
<evidence type="ECO:0000256" key="4">
    <source>
        <dbReference type="ARBA" id="ARBA00022840"/>
    </source>
</evidence>
<proteinExistence type="predicted"/>
<dbReference type="SMART" id="SM00060">
    <property type="entry name" value="FN3"/>
    <property type="match status" value="1"/>
</dbReference>
<dbReference type="GO" id="GO:0005886">
    <property type="term" value="C:plasma membrane"/>
    <property type="evidence" value="ECO:0007669"/>
    <property type="project" value="TreeGrafter"/>
</dbReference>
<dbReference type="GO" id="GO:0005005">
    <property type="term" value="F:transmembrane-ephrin receptor activity"/>
    <property type="evidence" value="ECO:0007669"/>
    <property type="project" value="TreeGrafter"/>
</dbReference>
<protein>
    <submittedName>
        <fullName evidence="11">Ephrin type-A receptor 7-like</fullName>
    </submittedName>
</protein>
<dbReference type="GO" id="GO:0005524">
    <property type="term" value="F:ATP binding"/>
    <property type="evidence" value="ECO:0007669"/>
    <property type="project" value="UniProtKB-KW"/>
</dbReference>
<sequence length="204" mass="21802">SLAPSQVNELRAEKVEQRSVTLAWREPVVYPNSSRTEYEIKYYEKDQKDQSYSTVKTAATRISVNNLKPGTTYVFLIRTCSSPALSSLSSSPLSSSSSSSSSSSLSPSSPSASSSSSSPVAAVSPPTLDYGAYSAPLELQTLVELALASSEQSPVVIIVVVSVAALIMLLTLGVGLLIWRRQCGYSKASQEGDEELYFQSSTLL</sequence>
<evidence type="ECO:0000256" key="3">
    <source>
        <dbReference type="ARBA" id="ARBA00022741"/>
    </source>
</evidence>
<feature type="region of interest" description="Disordered" evidence="8">
    <location>
        <begin position="90"/>
        <end position="120"/>
    </location>
</feature>
<dbReference type="CDD" id="cd00063">
    <property type="entry name" value="FN3"/>
    <property type="match status" value="1"/>
</dbReference>
<evidence type="ECO:0000256" key="8">
    <source>
        <dbReference type="SAM" id="MobiDB-lite"/>
    </source>
</evidence>
<keyword evidence="7" id="KW-0675">Receptor</keyword>
<evidence type="ECO:0000256" key="1">
    <source>
        <dbReference type="ARBA" id="ARBA00004167"/>
    </source>
</evidence>
<organism evidence="11 12">
    <name type="scientific">Sinocyclocheilus rhinocerous</name>
    <dbReference type="NCBI Taxonomy" id="307959"/>
    <lineage>
        <taxon>Eukaryota</taxon>
        <taxon>Metazoa</taxon>
        <taxon>Chordata</taxon>
        <taxon>Craniata</taxon>
        <taxon>Vertebrata</taxon>
        <taxon>Euteleostomi</taxon>
        <taxon>Actinopterygii</taxon>
        <taxon>Neopterygii</taxon>
        <taxon>Teleostei</taxon>
        <taxon>Ostariophysi</taxon>
        <taxon>Cypriniformes</taxon>
        <taxon>Cyprinidae</taxon>
        <taxon>Cyprininae</taxon>
        <taxon>Sinocyclocheilus</taxon>
    </lineage>
</organism>
<evidence type="ECO:0000256" key="2">
    <source>
        <dbReference type="ARBA" id="ARBA00022692"/>
    </source>
</evidence>
<dbReference type="PROSITE" id="PS50853">
    <property type="entry name" value="FN3"/>
    <property type="match status" value="1"/>
</dbReference>
<keyword evidence="12" id="KW-1185">Reference proteome</keyword>
<evidence type="ECO:0000313" key="11">
    <source>
        <dbReference type="Ensembl" id="ENSSRHP00000060589.1"/>
    </source>
</evidence>
<dbReference type="PANTHER" id="PTHR46877:SF16">
    <property type="entry name" value="EPHRIN TYPE-A RECEPTOR 10"/>
    <property type="match status" value="1"/>
</dbReference>
<dbReference type="GO" id="GO:0007411">
    <property type="term" value="P:axon guidance"/>
    <property type="evidence" value="ECO:0007669"/>
    <property type="project" value="TreeGrafter"/>
</dbReference>
<reference evidence="11" key="2">
    <citation type="submission" date="2025-09" db="UniProtKB">
        <authorList>
            <consortium name="Ensembl"/>
        </authorList>
    </citation>
    <scope>IDENTIFICATION</scope>
</reference>
<name>A0A673KD30_9TELE</name>
<evidence type="ECO:0000256" key="7">
    <source>
        <dbReference type="ARBA" id="ARBA00023170"/>
    </source>
</evidence>
<keyword evidence="4" id="KW-0067">ATP-binding</keyword>
<dbReference type="PANTHER" id="PTHR46877">
    <property type="entry name" value="EPH RECEPTOR A5"/>
    <property type="match status" value="1"/>
</dbReference>
<evidence type="ECO:0000256" key="9">
    <source>
        <dbReference type="SAM" id="Phobius"/>
    </source>
</evidence>
<dbReference type="PRINTS" id="PR00014">
    <property type="entry name" value="FNTYPEIII"/>
</dbReference>
<keyword evidence="6 9" id="KW-0472">Membrane</keyword>
<dbReference type="InterPro" id="IPR013783">
    <property type="entry name" value="Ig-like_fold"/>
</dbReference>
<evidence type="ECO:0000259" key="10">
    <source>
        <dbReference type="PROSITE" id="PS50853"/>
    </source>
</evidence>
<dbReference type="InterPro" id="IPR050449">
    <property type="entry name" value="Ephrin_rcpt_TKs"/>
</dbReference>
<dbReference type="SUPFAM" id="SSF49265">
    <property type="entry name" value="Fibronectin type III"/>
    <property type="match status" value="1"/>
</dbReference>
<accession>A0A673KD30</accession>
<reference evidence="11" key="1">
    <citation type="submission" date="2025-08" db="UniProtKB">
        <authorList>
            <consortium name="Ensembl"/>
        </authorList>
    </citation>
    <scope>IDENTIFICATION</scope>
</reference>
<evidence type="ECO:0000313" key="12">
    <source>
        <dbReference type="Proteomes" id="UP000472270"/>
    </source>
</evidence>
<evidence type="ECO:0000256" key="5">
    <source>
        <dbReference type="ARBA" id="ARBA00022989"/>
    </source>
</evidence>
<dbReference type="InterPro" id="IPR036116">
    <property type="entry name" value="FN3_sf"/>
</dbReference>
<keyword evidence="3" id="KW-0547">Nucleotide-binding</keyword>
<dbReference type="Ensembl" id="ENSSRHT00000062272.1">
    <property type="protein sequence ID" value="ENSSRHP00000060589.1"/>
    <property type="gene ID" value="ENSSRHG00000030311.1"/>
</dbReference>
<feature type="transmembrane region" description="Helical" evidence="9">
    <location>
        <begin position="155"/>
        <end position="179"/>
    </location>
</feature>
<dbReference type="InterPro" id="IPR003961">
    <property type="entry name" value="FN3_dom"/>
</dbReference>
<dbReference type="Pfam" id="PF00041">
    <property type="entry name" value="fn3"/>
    <property type="match status" value="1"/>
</dbReference>
<gene>
    <name evidence="11" type="primary">LOC107710329</name>
</gene>
<feature type="domain" description="Fibronectin type-III" evidence="10">
    <location>
        <begin position="3"/>
        <end position="100"/>
    </location>
</feature>
<evidence type="ECO:0000256" key="6">
    <source>
        <dbReference type="ARBA" id="ARBA00023136"/>
    </source>
</evidence>
<dbReference type="Gene3D" id="2.60.40.10">
    <property type="entry name" value="Immunoglobulins"/>
    <property type="match status" value="1"/>
</dbReference>
<dbReference type="Proteomes" id="UP000472270">
    <property type="component" value="Unassembled WGS sequence"/>
</dbReference>
<dbReference type="AlphaFoldDB" id="A0A673KD30"/>
<dbReference type="GO" id="GO:0030425">
    <property type="term" value="C:dendrite"/>
    <property type="evidence" value="ECO:0007669"/>
    <property type="project" value="TreeGrafter"/>
</dbReference>
<comment type="subcellular location">
    <subcellularLocation>
        <location evidence="1">Membrane</location>
        <topology evidence="1">Single-pass membrane protein</topology>
    </subcellularLocation>
</comment>
<keyword evidence="2 9" id="KW-0812">Transmembrane</keyword>